<keyword evidence="2" id="KW-1185">Reference proteome</keyword>
<dbReference type="EMBL" id="JBELOE010000302">
    <property type="protein sequence ID" value="MER2494422.1"/>
    <property type="molecule type" value="Genomic_DNA"/>
</dbReference>
<name>A0ABV1RP19_9ALTE</name>
<evidence type="ECO:0008006" key="3">
    <source>
        <dbReference type="Google" id="ProtNLM"/>
    </source>
</evidence>
<sequence length="136" mass="15579">MNQAEITLLMEESATDAVNYIRDEYAVTLDYSIESIAQIDKIILWSIAKLKDEKERKQDFIFVICNMLGAYMGETFRKHIGGEWLYDDSDPNAPTVMLSFSSHTFAFPGICYQKLVNDVNTNVKKYFDIAISNVTQ</sequence>
<accession>A0ABV1RP19</accession>
<protein>
    <recommendedName>
        <fullName evidence="3">DUF3806 domain-containing protein</fullName>
    </recommendedName>
</protein>
<dbReference type="Proteomes" id="UP001467690">
    <property type="component" value="Unassembled WGS sequence"/>
</dbReference>
<proteinExistence type="predicted"/>
<gene>
    <name evidence="1" type="ORF">ABS311_21330</name>
</gene>
<comment type="caution">
    <text evidence="1">The sequence shown here is derived from an EMBL/GenBank/DDBJ whole genome shotgun (WGS) entry which is preliminary data.</text>
</comment>
<organism evidence="1 2">
    <name type="scientific">Catenovulum sediminis</name>
    <dbReference type="NCBI Taxonomy" id="1740262"/>
    <lineage>
        <taxon>Bacteria</taxon>
        <taxon>Pseudomonadati</taxon>
        <taxon>Pseudomonadota</taxon>
        <taxon>Gammaproteobacteria</taxon>
        <taxon>Alteromonadales</taxon>
        <taxon>Alteromonadaceae</taxon>
        <taxon>Catenovulum</taxon>
    </lineage>
</organism>
<dbReference type="RefSeq" id="WP_350403471.1">
    <property type="nucleotide sequence ID" value="NZ_JBELOE010000302.1"/>
</dbReference>
<evidence type="ECO:0000313" key="1">
    <source>
        <dbReference type="EMBL" id="MER2494422.1"/>
    </source>
</evidence>
<reference evidence="1 2" key="1">
    <citation type="submission" date="2024-06" db="EMBL/GenBank/DDBJ databases">
        <authorList>
            <person name="Chen R.Y."/>
        </authorList>
    </citation>
    <scope>NUCLEOTIDE SEQUENCE [LARGE SCALE GENOMIC DNA]</scope>
    <source>
        <strain evidence="1 2">D2</strain>
    </source>
</reference>
<evidence type="ECO:0000313" key="2">
    <source>
        <dbReference type="Proteomes" id="UP001467690"/>
    </source>
</evidence>